<dbReference type="InterPro" id="IPR037883">
    <property type="entry name" value="Knr4/Smi1-like_sf"/>
</dbReference>
<evidence type="ECO:0000256" key="2">
    <source>
        <dbReference type="ARBA" id="ARBA00022519"/>
    </source>
</evidence>
<keyword evidence="5" id="KW-1185">Reference proteome</keyword>
<dbReference type="GeneID" id="93711192"/>
<dbReference type="EMBL" id="FOXX01000006">
    <property type="protein sequence ID" value="SFQ65715.1"/>
    <property type="molecule type" value="Genomic_DNA"/>
</dbReference>
<sequence length="177" mass="20583">MKDELKKYFTQLINVWHDFNHSLPKVPWDDRVIPFIYEGDMDQDEYICWKPVEKDIGHDFADIEKVLDGSLHDSIKRYFNSYWFAELAGFYKNYNIILEPVLPGIKLEDLVSQLISYKEAHEDKLQHIPLGLDGENGFLIVIDNSNGNVKIEDCETGKYEVIADSLDQLIRGMQLKG</sequence>
<dbReference type="SUPFAM" id="SSF160631">
    <property type="entry name" value="SMI1/KNR4-like"/>
    <property type="match status" value="1"/>
</dbReference>
<evidence type="ECO:0000256" key="3">
    <source>
        <dbReference type="ARBA" id="ARBA00023136"/>
    </source>
</evidence>
<protein>
    <submittedName>
        <fullName evidence="4">Syd protein (SUKH-2)</fullName>
    </submittedName>
</protein>
<dbReference type="Pfam" id="PF07348">
    <property type="entry name" value="Syd"/>
    <property type="match status" value="1"/>
</dbReference>
<keyword evidence="3" id="KW-0472">Membrane</keyword>
<evidence type="ECO:0000256" key="1">
    <source>
        <dbReference type="ARBA" id="ARBA00022475"/>
    </source>
</evidence>
<dbReference type="CDD" id="cd16323">
    <property type="entry name" value="Syd"/>
    <property type="match status" value="1"/>
</dbReference>
<gene>
    <name evidence="4" type="ORF">SAMN02745910_02546</name>
</gene>
<keyword evidence="1" id="KW-1003">Cell membrane</keyword>
<keyword evidence="2" id="KW-0997">Cell inner membrane</keyword>
<name>A0A1I6AAN1_9BACI</name>
<evidence type="ECO:0000313" key="5">
    <source>
        <dbReference type="Proteomes" id="UP000182762"/>
    </source>
</evidence>
<reference evidence="4 5" key="1">
    <citation type="submission" date="2016-10" db="EMBL/GenBank/DDBJ databases">
        <authorList>
            <person name="Varghese N."/>
            <person name="Submissions S."/>
        </authorList>
    </citation>
    <scope>NUCLEOTIDE SEQUENCE [LARGE SCALE GENOMIC DNA]</scope>
    <source>
        <strain evidence="4 5">DSM 13796</strain>
    </source>
</reference>
<organism evidence="4 5">
    <name type="scientific">Priestia endophytica DSM 13796</name>
    <dbReference type="NCBI Taxonomy" id="1121089"/>
    <lineage>
        <taxon>Bacteria</taxon>
        <taxon>Bacillati</taxon>
        <taxon>Bacillota</taxon>
        <taxon>Bacilli</taxon>
        <taxon>Bacillales</taxon>
        <taxon>Bacillaceae</taxon>
        <taxon>Priestia</taxon>
    </lineage>
</organism>
<dbReference type="Proteomes" id="UP000182762">
    <property type="component" value="Unassembled WGS sequence"/>
</dbReference>
<dbReference type="RefSeq" id="WP_061805254.1">
    <property type="nucleotide sequence ID" value="NZ_FOXX01000006.1"/>
</dbReference>
<dbReference type="InterPro" id="IPR038228">
    <property type="entry name" value="Syd_sf"/>
</dbReference>
<accession>A0A1I6AAN1</accession>
<dbReference type="Gene3D" id="3.40.1580.20">
    <property type="entry name" value="Syd protein"/>
    <property type="match status" value="1"/>
</dbReference>
<evidence type="ECO:0000313" key="4">
    <source>
        <dbReference type="EMBL" id="SFQ65715.1"/>
    </source>
</evidence>
<proteinExistence type="predicted"/>
<comment type="caution">
    <text evidence="4">The sequence shown here is derived from an EMBL/GenBank/DDBJ whole genome shotgun (WGS) entry which is preliminary data.</text>
</comment>
<dbReference type="InterPro" id="IPR009948">
    <property type="entry name" value="Syd"/>
</dbReference>